<evidence type="ECO:0000256" key="7">
    <source>
        <dbReference type="SAM" id="Phobius"/>
    </source>
</evidence>
<keyword evidence="5 7" id="KW-1133">Transmembrane helix</keyword>
<name>A0A8K2A0H3_9CYAN</name>
<dbReference type="EMBL" id="WVIC01000027">
    <property type="protein sequence ID" value="NCJ07497.1"/>
    <property type="molecule type" value="Genomic_DNA"/>
</dbReference>
<feature type="transmembrane region" description="Helical" evidence="7">
    <location>
        <begin position="388"/>
        <end position="413"/>
    </location>
</feature>
<dbReference type="RefSeq" id="WP_161825977.1">
    <property type="nucleotide sequence ID" value="NZ_WVIC01000027.1"/>
</dbReference>
<evidence type="ECO:0000256" key="5">
    <source>
        <dbReference type="ARBA" id="ARBA00022989"/>
    </source>
</evidence>
<feature type="transmembrane region" description="Helical" evidence="7">
    <location>
        <begin position="91"/>
        <end position="114"/>
    </location>
</feature>
<evidence type="ECO:0000256" key="2">
    <source>
        <dbReference type="ARBA" id="ARBA00007430"/>
    </source>
</evidence>
<dbReference type="Proteomes" id="UP000607397">
    <property type="component" value="Unassembled WGS sequence"/>
</dbReference>
<keyword evidence="6 7" id="KW-0472">Membrane</keyword>
<dbReference type="PANTHER" id="PTHR30250">
    <property type="entry name" value="PST FAMILY PREDICTED COLANIC ACID TRANSPORTER"/>
    <property type="match status" value="1"/>
</dbReference>
<gene>
    <name evidence="8" type="ORF">GS597_13460</name>
</gene>
<dbReference type="Pfam" id="PF13440">
    <property type="entry name" value="Polysacc_synt_3"/>
    <property type="match status" value="1"/>
</dbReference>
<proteinExistence type="inferred from homology"/>
<dbReference type="PANTHER" id="PTHR30250:SF10">
    <property type="entry name" value="LIPOPOLYSACCHARIDE BIOSYNTHESIS PROTEIN WZXC"/>
    <property type="match status" value="1"/>
</dbReference>
<feature type="transmembrane region" description="Helical" evidence="7">
    <location>
        <begin position="362"/>
        <end position="382"/>
    </location>
</feature>
<comment type="similarity">
    <text evidence="2">Belongs to the polysaccharide synthase family.</text>
</comment>
<feature type="transmembrane region" description="Helical" evidence="7">
    <location>
        <begin position="120"/>
        <end position="140"/>
    </location>
</feature>
<reference evidence="8" key="1">
    <citation type="submission" date="2019-12" db="EMBL/GenBank/DDBJ databases">
        <title>High-Quality draft genome sequences of three cyanobacteria isolated from the limestone walls of the Old Cathedral of Coimbra.</title>
        <authorList>
            <person name="Tiago I."/>
            <person name="Soares F."/>
            <person name="Portugal A."/>
        </authorList>
    </citation>
    <scope>NUCLEOTIDE SEQUENCE [LARGE SCALE GENOMIC DNA]</scope>
    <source>
        <strain evidence="8">C</strain>
    </source>
</reference>
<dbReference type="GO" id="GO:0005886">
    <property type="term" value="C:plasma membrane"/>
    <property type="evidence" value="ECO:0007669"/>
    <property type="project" value="UniProtKB-SubCell"/>
</dbReference>
<evidence type="ECO:0000313" key="9">
    <source>
        <dbReference type="Proteomes" id="UP000607397"/>
    </source>
</evidence>
<evidence type="ECO:0000313" key="8">
    <source>
        <dbReference type="EMBL" id="NCJ07497.1"/>
    </source>
</evidence>
<comment type="subcellular location">
    <subcellularLocation>
        <location evidence="1">Cell membrane</location>
        <topology evidence="1">Multi-pass membrane protein</topology>
    </subcellularLocation>
</comment>
<protein>
    <submittedName>
        <fullName evidence="8">Oligosaccharide flippase family protein</fullName>
    </submittedName>
</protein>
<sequence length="421" mass="47653">MPLKKIKHFLSGKFIQNVGWLGAAEIANRLFRVGTTVTLARIFSTEDYGLMAQIYIIFDLSQVFTLKGGIAAKVIHTEESSLETICRTSYWLNWILCIGVFLLQLCVAWSLAYAQRSFELGLQLSIVGLIYLMFPLYTIQAALIERQNRLEVHAYCVAAYSFLSNFITIVLAVWGFGVWSIVWAMVISMPVWIVISRWQHPWRAPTQFRLDRWREVIRFGGNLLGVEILGTMRLNADYLIVRSFLGVEALGLYYFAYNAGSGITSSILSKLMIPLFPYLCEVRTNSEAFKKRYWSSFKTVLLTMTPIVLLQASLAPWYVPIIFGAQWVPAIPILILICLAILPITWGWLATILLNAMDKTHIPLYFGVGYTGVFVIAILGAVRFQALGVAIAVLCSHFIGQSLFALGAHWYVFRKLKSQWS</sequence>
<comment type="caution">
    <text evidence="8">The sequence shown here is derived from an EMBL/GenBank/DDBJ whole genome shotgun (WGS) entry which is preliminary data.</text>
</comment>
<dbReference type="InterPro" id="IPR050833">
    <property type="entry name" value="Poly_Biosynth_Transport"/>
</dbReference>
<organism evidence="8 9">
    <name type="scientific">Petrachloros mirabilis ULC683</name>
    <dbReference type="NCBI Taxonomy" id="2781853"/>
    <lineage>
        <taxon>Bacteria</taxon>
        <taxon>Bacillati</taxon>
        <taxon>Cyanobacteriota</taxon>
        <taxon>Cyanophyceae</taxon>
        <taxon>Synechococcales</taxon>
        <taxon>Petrachlorosaceae</taxon>
        <taxon>Petrachloros</taxon>
        <taxon>Petrachloros mirabilis</taxon>
    </lineage>
</organism>
<feature type="transmembrane region" description="Helical" evidence="7">
    <location>
        <begin position="300"/>
        <end position="319"/>
    </location>
</feature>
<evidence type="ECO:0000256" key="1">
    <source>
        <dbReference type="ARBA" id="ARBA00004651"/>
    </source>
</evidence>
<evidence type="ECO:0000256" key="3">
    <source>
        <dbReference type="ARBA" id="ARBA00022475"/>
    </source>
</evidence>
<feature type="transmembrane region" description="Helical" evidence="7">
    <location>
        <begin position="331"/>
        <end position="355"/>
    </location>
</feature>
<evidence type="ECO:0000256" key="4">
    <source>
        <dbReference type="ARBA" id="ARBA00022692"/>
    </source>
</evidence>
<keyword evidence="4 7" id="KW-0812">Transmembrane</keyword>
<dbReference type="AlphaFoldDB" id="A0A8K2A0H3"/>
<keyword evidence="3" id="KW-1003">Cell membrane</keyword>
<evidence type="ECO:0000256" key="6">
    <source>
        <dbReference type="ARBA" id="ARBA00023136"/>
    </source>
</evidence>
<keyword evidence="9" id="KW-1185">Reference proteome</keyword>
<accession>A0A8K2A0H3</accession>